<dbReference type="AlphaFoldDB" id="A0A369QFF0"/>
<dbReference type="InterPro" id="IPR025427">
    <property type="entry name" value="DUF4160"/>
</dbReference>
<proteinExistence type="predicted"/>
<dbReference type="RefSeq" id="WP_115372905.1">
    <property type="nucleotide sequence ID" value="NZ_QASA01000001.1"/>
</dbReference>
<gene>
    <name evidence="1" type="ORF">AHMF7616_02246</name>
</gene>
<dbReference type="Pfam" id="PF13711">
    <property type="entry name" value="DUF4160"/>
    <property type="match status" value="1"/>
</dbReference>
<sequence length="101" mass="12141">MPKLYEYFGLIILFYSNKHEPIHVHGKYQGRESIAEIIFENGEFKEVRVSGVKGKESLHSKNERRLRKLVEHFREDIVQKWVDFFIYNKEVKSEVITKKID</sequence>
<name>A0A369QFF0_9BACT</name>
<dbReference type="EMBL" id="QASA01000001">
    <property type="protein sequence ID" value="RDC63641.1"/>
    <property type="molecule type" value="Genomic_DNA"/>
</dbReference>
<protein>
    <recommendedName>
        <fullName evidence="3">DUF4160 domain-containing protein</fullName>
    </recommendedName>
</protein>
<evidence type="ECO:0008006" key="3">
    <source>
        <dbReference type="Google" id="ProtNLM"/>
    </source>
</evidence>
<keyword evidence="2" id="KW-1185">Reference proteome</keyword>
<evidence type="ECO:0000313" key="2">
    <source>
        <dbReference type="Proteomes" id="UP000253919"/>
    </source>
</evidence>
<accession>A0A369QFF0</accession>
<reference evidence="1 2" key="1">
    <citation type="submission" date="2018-04" db="EMBL/GenBank/DDBJ databases">
        <title>Adhaeribacter sp. HMF7616 genome sequencing and assembly.</title>
        <authorList>
            <person name="Kang H."/>
            <person name="Kang J."/>
            <person name="Cha I."/>
            <person name="Kim H."/>
            <person name="Joh K."/>
        </authorList>
    </citation>
    <scope>NUCLEOTIDE SEQUENCE [LARGE SCALE GENOMIC DNA]</scope>
    <source>
        <strain evidence="1 2">HMF7616</strain>
    </source>
</reference>
<evidence type="ECO:0000313" key="1">
    <source>
        <dbReference type="EMBL" id="RDC63641.1"/>
    </source>
</evidence>
<comment type="caution">
    <text evidence="1">The sequence shown here is derived from an EMBL/GenBank/DDBJ whole genome shotgun (WGS) entry which is preliminary data.</text>
</comment>
<dbReference type="Proteomes" id="UP000253919">
    <property type="component" value="Unassembled WGS sequence"/>
</dbReference>
<organism evidence="1 2">
    <name type="scientific">Adhaeribacter pallidiroseus</name>
    <dbReference type="NCBI Taxonomy" id="2072847"/>
    <lineage>
        <taxon>Bacteria</taxon>
        <taxon>Pseudomonadati</taxon>
        <taxon>Bacteroidota</taxon>
        <taxon>Cytophagia</taxon>
        <taxon>Cytophagales</taxon>
        <taxon>Hymenobacteraceae</taxon>
        <taxon>Adhaeribacter</taxon>
    </lineage>
</organism>
<dbReference type="OrthoDB" id="122670at2"/>